<keyword evidence="1" id="KW-0812">Transmembrane</keyword>
<name>A0A0H3G078_KLEAK</name>
<reference evidence="2 3" key="1">
    <citation type="journal article" date="2012" name="J. Bacteriol.">
        <title>Complete genome sequence of Enterobacter aerogenes KCTC 2190.</title>
        <authorList>
            <person name="Shin S.H."/>
            <person name="Kim S."/>
            <person name="Kim J.Y."/>
            <person name="Lee S."/>
            <person name="Um Y."/>
            <person name="Oh M.K."/>
            <person name="Kim Y.R."/>
            <person name="Lee J."/>
            <person name="Yang K.S."/>
        </authorList>
    </citation>
    <scope>NUCLEOTIDE SEQUENCE [LARGE SCALE GENOMIC DNA]</scope>
    <source>
        <strain evidence="2 3">KCTC 2190</strain>
    </source>
</reference>
<evidence type="ECO:0000313" key="2">
    <source>
        <dbReference type="EMBL" id="AEG98574.1"/>
    </source>
</evidence>
<sequence>MFFRSLSFLRYWFSGSFVVLFGSLGFLCSRFSGGFVVFFRSLSFLLYSGFRRGFFVFLGCLGFLFCSRFGGSFVMFFMVSCLGSGAVSCSSRCLSGACCISSESSGRQTHSSGNDQS</sequence>
<dbReference type="KEGG" id="eae:EAE_18335"/>
<protein>
    <submittedName>
        <fullName evidence="2">Uncharacterized protein</fullName>
    </submittedName>
</protein>
<feature type="transmembrane region" description="Helical" evidence="1">
    <location>
        <begin position="12"/>
        <end position="42"/>
    </location>
</feature>
<organism evidence="2 3">
    <name type="scientific">Klebsiella aerogenes (strain ATCC 13048 / DSM 30053 / CCUG 1429 / JCM 1235 / KCTC 2190 / NBRC 13534 / NCIMB 10102 / NCTC 10006 / CDC 819-56)</name>
    <name type="common">Enterobacter aerogenes</name>
    <dbReference type="NCBI Taxonomy" id="1028307"/>
    <lineage>
        <taxon>Bacteria</taxon>
        <taxon>Pseudomonadati</taxon>
        <taxon>Pseudomonadota</taxon>
        <taxon>Gammaproteobacteria</taxon>
        <taxon>Enterobacterales</taxon>
        <taxon>Enterobacteriaceae</taxon>
        <taxon>Klebsiella/Raoultella group</taxon>
        <taxon>Klebsiella</taxon>
    </lineage>
</organism>
<accession>A0A0H3G078</accession>
<dbReference type="AlphaFoldDB" id="A0A0H3G078"/>
<keyword evidence="1" id="KW-1133">Transmembrane helix</keyword>
<dbReference type="HOGENOM" id="CLU_153099_1_0_6"/>
<dbReference type="EMBL" id="CP002824">
    <property type="protein sequence ID" value="AEG98574.1"/>
    <property type="molecule type" value="Genomic_DNA"/>
</dbReference>
<keyword evidence="3" id="KW-1185">Reference proteome</keyword>
<proteinExistence type="predicted"/>
<dbReference type="Proteomes" id="UP000008881">
    <property type="component" value="Chromosome"/>
</dbReference>
<feature type="transmembrane region" description="Helical" evidence="1">
    <location>
        <begin position="54"/>
        <end position="79"/>
    </location>
</feature>
<keyword evidence="1" id="KW-0472">Membrane</keyword>
<evidence type="ECO:0000313" key="3">
    <source>
        <dbReference type="Proteomes" id="UP000008881"/>
    </source>
</evidence>
<gene>
    <name evidence="2" type="ordered locus">EAE_18335</name>
</gene>
<evidence type="ECO:0000256" key="1">
    <source>
        <dbReference type="SAM" id="Phobius"/>
    </source>
</evidence>